<name>A0A8X6RXL5_TRICX</name>
<dbReference type="GO" id="GO:0004523">
    <property type="term" value="F:RNA-DNA hybrid ribonuclease activity"/>
    <property type="evidence" value="ECO:0007669"/>
    <property type="project" value="InterPro"/>
</dbReference>
<evidence type="ECO:0000259" key="1">
    <source>
        <dbReference type="PROSITE" id="PS50879"/>
    </source>
</evidence>
<dbReference type="AlphaFoldDB" id="A0A8X6RXL5"/>
<proteinExistence type="predicted"/>
<dbReference type="InterPro" id="IPR012337">
    <property type="entry name" value="RNaseH-like_sf"/>
</dbReference>
<dbReference type="EMBL" id="BMAU01021206">
    <property type="protein sequence ID" value="GFX99276.1"/>
    <property type="molecule type" value="Genomic_DNA"/>
</dbReference>
<feature type="domain" description="RNase H type-1" evidence="1">
    <location>
        <begin position="1"/>
        <end position="72"/>
    </location>
</feature>
<dbReference type="GO" id="GO:0003676">
    <property type="term" value="F:nucleic acid binding"/>
    <property type="evidence" value="ECO:0007669"/>
    <property type="project" value="InterPro"/>
</dbReference>
<accession>A0A8X6RXL5</accession>
<dbReference type="Proteomes" id="UP000887159">
    <property type="component" value="Unassembled WGS sequence"/>
</dbReference>
<reference evidence="2" key="1">
    <citation type="submission" date="2020-08" db="EMBL/GenBank/DDBJ databases">
        <title>Multicomponent nature underlies the extraordinary mechanical properties of spider dragline silk.</title>
        <authorList>
            <person name="Kono N."/>
            <person name="Nakamura H."/>
            <person name="Mori M."/>
            <person name="Yoshida Y."/>
            <person name="Ohtoshi R."/>
            <person name="Malay A.D."/>
            <person name="Moran D.A.P."/>
            <person name="Tomita M."/>
            <person name="Numata K."/>
            <person name="Arakawa K."/>
        </authorList>
    </citation>
    <scope>NUCLEOTIDE SEQUENCE</scope>
</reference>
<dbReference type="InterPro" id="IPR036397">
    <property type="entry name" value="RNaseH_sf"/>
</dbReference>
<dbReference type="SUPFAM" id="SSF53098">
    <property type="entry name" value="Ribonuclease H-like"/>
    <property type="match status" value="1"/>
</dbReference>
<gene>
    <name evidence="2" type="primary">NCL1_41912</name>
    <name evidence="2" type="ORF">TNCV_2494571</name>
</gene>
<organism evidence="2 3">
    <name type="scientific">Trichonephila clavipes</name>
    <name type="common">Golden silk orbweaver</name>
    <name type="synonym">Nephila clavipes</name>
    <dbReference type="NCBI Taxonomy" id="2585209"/>
    <lineage>
        <taxon>Eukaryota</taxon>
        <taxon>Metazoa</taxon>
        <taxon>Ecdysozoa</taxon>
        <taxon>Arthropoda</taxon>
        <taxon>Chelicerata</taxon>
        <taxon>Arachnida</taxon>
        <taxon>Araneae</taxon>
        <taxon>Araneomorphae</taxon>
        <taxon>Entelegynae</taxon>
        <taxon>Araneoidea</taxon>
        <taxon>Nephilidae</taxon>
        <taxon>Trichonephila</taxon>
    </lineage>
</organism>
<dbReference type="CDD" id="cd09276">
    <property type="entry name" value="Rnase_HI_RT_non_LTR"/>
    <property type="match status" value="1"/>
</dbReference>
<comment type="caution">
    <text evidence="2">The sequence shown here is derived from an EMBL/GenBank/DDBJ whole genome shotgun (WGS) entry which is preliminary data.</text>
</comment>
<dbReference type="PROSITE" id="PS50879">
    <property type="entry name" value="RNASE_H_1"/>
    <property type="match status" value="1"/>
</dbReference>
<dbReference type="InterPro" id="IPR002156">
    <property type="entry name" value="RNaseH_domain"/>
</dbReference>
<keyword evidence="3" id="KW-1185">Reference proteome</keyword>
<sequence>MPRKYCIYTDSMSVLEALENYNDSCHPVVCKILDITSRLYSKGFDIVFCWLPSHVGIIGNEQADRAARSATTHLPLEVPLSDMKRVILHHIFQIWQESWSQQLDNKLHSVKPVVGAWPVMPMRRTDVKLTRLRIGHTRFTHRHLLLGEGAPECPSCKVSYTVRHILIDCPVFNNYHITFFHKSVLTLSDLVGNPPPKSI</sequence>
<evidence type="ECO:0000313" key="2">
    <source>
        <dbReference type="EMBL" id="GFX99276.1"/>
    </source>
</evidence>
<evidence type="ECO:0000313" key="3">
    <source>
        <dbReference type="Proteomes" id="UP000887159"/>
    </source>
</evidence>
<protein>
    <submittedName>
        <fullName evidence="2">RNase H domain-containing protein</fullName>
    </submittedName>
</protein>
<dbReference type="Gene3D" id="3.30.420.10">
    <property type="entry name" value="Ribonuclease H-like superfamily/Ribonuclease H"/>
    <property type="match status" value="1"/>
</dbReference>